<dbReference type="AlphaFoldDB" id="A0AAP0MMP8"/>
<gene>
    <name evidence="1" type="ORF">WN944_002375</name>
</gene>
<reference evidence="1 2" key="1">
    <citation type="submission" date="2024-05" db="EMBL/GenBank/DDBJ databases">
        <title>Haplotype-resolved chromosome-level genome assembly of Huyou (Citrus changshanensis).</title>
        <authorList>
            <person name="Miao C."/>
            <person name="Chen W."/>
            <person name="Wu Y."/>
            <person name="Wang L."/>
            <person name="Zhao S."/>
            <person name="Grierson D."/>
            <person name="Xu C."/>
            <person name="Chen K."/>
        </authorList>
    </citation>
    <scope>NUCLEOTIDE SEQUENCE [LARGE SCALE GENOMIC DNA]</scope>
    <source>
        <strain evidence="1">01-14</strain>
        <tissue evidence="1">Leaf</tissue>
    </source>
</reference>
<keyword evidence="2" id="KW-1185">Reference proteome</keyword>
<sequence>MPASGSSLILLIEDKHIPSVGIQANRDFFFTIFGCCSNVPRLEHFAANSDDKNHFYFTHGLAAVFCLLCLNASIADWFNDLANLFESRFLFDIWLYLYYECIVFMHKLELKEQWPVAHADAISVKKTEHLQSNLFAQEETKEYDMTCERSLLTREMKDKDV</sequence>
<dbReference type="Proteomes" id="UP001428341">
    <property type="component" value="Unassembled WGS sequence"/>
</dbReference>
<accession>A0AAP0MMP8</accession>
<organism evidence="1 2">
    <name type="scientific">Citrus x changshan-huyou</name>
    <dbReference type="NCBI Taxonomy" id="2935761"/>
    <lineage>
        <taxon>Eukaryota</taxon>
        <taxon>Viridiplantae</taxon>
        <taxon>Streptophyta</taxon>
        <taxon>Embryophyta</taxon>
        <taxon>Tracheophyta</taxon>
        <taxon>Spermatophyta</taxon>
        <taxon>Magnoliopsida</taxon>
        <taxon>eudicotyledons</taxon>
        <taxon>Gunneridae</taxon>
        <taxon>Pentapetalae</taxon>
        <taxon>rosids</taxon>
        <taxon>malvids</taxon>
        <taxon>Sapindales</taxon>
        <taxon>Rutaceae</taxon>
        <taxon>Aurantioideae</taxon>
        <taxon>Citrus</taxon>
    </lineage>
</organism>
<proteinExistence type="predicted"/>
<evidence type="ECO:0000313" key="1">
    <source>
        <dbReference type="EMBL" id="KAK9210006.1"/>
    </source>
</evidence>
<comment type="caution">
    <text evidence="1">The sequence shown here is derived from an EMBL/GenBank/DDBJ whole genome shotgun (WGS) entry which is preliminary data.</text>
</comment>
<protein>
    <submittedName>
        <fullName evidence="1">Uncharacterized protein</fullName>
    </submittedName>
</protein>
<dbReference type="EMBL" id="JBCGBO010000004">
    <property type="protein sequence ID" value="KAK9210006.1"/>
    <property type="molecule type" value="Genomic_DNA"/>
</dbReference>
<name>A0AAP0MMP8_9ROSI</name>
<evidence type="ECO:0000313" key="2">
    <source>
        <dbReference type="Proteomes" id="UP001428341"/>
    </source>
</evidence>